<dbReference type="AlphaFoldDB" id="A0A1E3EPB8"/>
<proteinExistence type="inferred from homology"/>
<dbReference type="Pfam" id="PF13458">
    <property type="entry name" value="Peripla_BP_6"/>
    <property type="match status" value="1"/>
</dbReference>
<dbReference type="InterPro" id="IPR051010">
    <property type="entry name" value="BCAA_transport"/>
</dbReference>
<dbReference type="STRING" id="29448.QU41_23785"/>
<dbReference type="PANTHER" id="PTHR30483">
    <property type="entry name" value="LEUCINE-SPECIFIC-BINDING PROTEIN"/>
    <property type="match status" value="1"/>
</dbReference>
<evidence type="ECO:0000256" key="2">
    <source>
        <dbReference type="ARBA" id="ARBA00022729"/>
    </source>
</evidence>
<keyword evidence="3" id="KW-0029">Amino-acid transport</keyword>
<dbReference type="OrthoDB" id="5794591at2"/>
<feature type="signal peptide" evidence="4">
    <location>
        <begin position="1"/>
        <end position="24"/>
    </location>
</feature>
<comment type="caution">
    <text evidence="6">The sequence shown here is derived from an EMBL/GenBank/DDBJ whole genome shotgun (WGS) entry which is preliminary data.</text>
</comment>
<accession>A0A1E3EPB8</accession>
<dbReference type="Proteomes" id="UP000673383">
    <property type="component" value="Unassembled WGS sequence"/>
</dbReference>
<dbReference type="EMBL" id="JAFICZ010000001">
    <property type="protein sequence ID" value="MBP1298114.1"/>
    <property type="molecule type" value="Genomic_DNA"/>
</dbReference>
<keyword evidence="2 4" id="KW-0732">Signal</keyword>
<dbReference type="CDD" id="cd06327">
    <property type="entry name" value="PBP1_SBP-like"/>
    <property type="match status" value="1"/>
</dbReference>
<dbReference type="RefSeq" id="WP_038379956.1">
    <property type="nucleotide sequence ID" value="NZ_CP126032.1"/>
</dbReference>
<feature type="domain" description="Leucine-binding protein" evidence="5">
    <location>
        <begin position="31"/>
        <end position="372"/>
    </location>
</feature>
<evidence type="ECO:0000256" key="1">
    <source>
        <dbReference type="ARBA" id="ARBA00010062"/>
    </source>
</evidence>
<organism evidence="6 7">
    <name type="scientific">Bradyrhizobium elkanii</name>
    <dbReference type="NCBI Taxonomy" id="29448"/>
    <lineage>
        <taxon>Bacteria</taxon>
        <taxon>Pseudomonadati</taxon>
        <taxon>Pseudomonadota</taxon>
        <taxon>Alphaproteobacteria</taxon>
        <taxon>Hyphomicrobiales</taxon>
        <taxon>Nitrobacteraceae</taxon>
        <taxon>Bradyrhizobium</taxon>
    </lineage>
</organism>
<dbReference type="PANTHER" id="PTHR30483:SF6">
    <property type="entry name" value="PERIPLASMIC BINDING PROTEIN OF ABC TRANSPORTER FOR NATURAL AMINO ACIDS"/>
    <property type="match status" value="1"/>
</dbReference>
<comment type="similarity">
    <text evidence="1">Belongs to the leucine-binding protein family.</text>
</comment>
<name>A0A1E3EPB8_BRAEL</name>
<dbReference type="GO" id="GO:0006865">
    <property type="term" value="P:amino acid transport"/>
    <property type="evidence" value="ECO:0007669"/>
    <property type="project" value="UniProtKB-KW"/>
</dbReference>
<feature type="chain" id="PRO_5041080537" evidence="4">
    <location>
        <begin position="25"/>
        <end position="409"/>
    </location>
</feature>
<evidence type="ECO:0000313" key="7">
    <source>
        <dbReference type="Proteomes" id="UP000673383"/>
    </source>
</evidence>
<protein>
    <submittedName>
        <fullName evidence="6">Branched-chain amino acid transport system substrate-binding protein</fullName>
    </submittedName>
</protein>
<dbReference type="InterPro" id="IPR028081">
    <property type="entry name" value="Leu-bd"/>
</dbReference>
<dbReference type="eggNOG" id="COG0683">
    <property type="taxonomic scope" value="Bacteria"/>
</dbReference>
<evidence type="ECO:0000259" key="5">
    <source>
        <dbReference type="Pfam" id="PF13458"/>
    </source>
</evidence>
<evidence type="ECO:0000256" key="3">
    <source>
        <dbReference type="ARBA" id="ARBA00022970"/>
    </source>
</evidence>
<dbReference type="Gene3D" id="3.40.50.2300">
    <property type="match status" value="2"/>
</dbReference>
<evidence type="ECO:0000313" key="6">
    <source>
        <dbReference type="EMBL" id="MBP1298114.1"/>
    </source>
</evidence>
<dbReference type="InterPro" id="IPR028082">
    <property type="entry name" value="Peripla_BP_I"/>
</dbReference>
<evidence type="ECO:0000256" key="4">
    <source>
        <dbReference type="SAM" id="SignalP"/>
    </source>
</evidence>
<dbReference type="SUPFAM" id="SSF53822">
    <property type="entry name" value="Periplasmic binding protein-like I"/>
    <property type="match status" value="1"/>
</dbReference>
<sequence length="409" mass="43326">MKNKISALLLGTAMVLSAASVASAQEKLDKTVKIGALSDQSGLYADLAGPGSTLAAQMAIEDSGLKAKGWTIDLISGDHQNKPDIGTTIARQWFDVDKVDTIVDVPNSGVALAVNNVVKEKNGVYINSGAATSDLTNAQCSPNTVHWTYDTYMLAHATGQALVKAGGDTWFFLTADYAFGAALERDTTAVVTANGGKVVGGVKHPLNTADFSSFLLQAQASKAKIIGLANAGGDTTNSIKQAAEFGIVKGGQKLAALLLFLTDVKAIGLETAQGLNFTETFYWDLNDKTRAFSKRFSERMKNSAPPTMVQAGVYAGLIHYFKALEALGGNPHDGAKVVAKMKTIPTDDPLFGKGEVEANGRVTHDAYLFEVKKPSESKGPWDFYKLVGTVPGNQAFTPLDKSTCPLLKK</sequence>
<keyword evidence="3" id="KW-0813">Transport</keyword>
<reference evidence="6" key="1">
    <citation type="submission" date="2021-02" db="EMBL/GenBank/DDBJ databases">
        <title>Genomic Encyclopedia of Type Strains, Phase IV (KMG-V): Genome sequencing to study the core and pangenomes of soil and plant-associated prokaryotes.</title>
        <authorList>
            <person name="Whitman W."/>
        </authorList>
    </citation>
    <scope>NUCLEOTIDE SEQUENCE</scope>
    <source>
        <strain evidence="6">USDA 406</strain>
    </source>
</reference>
<gene>
    <name evidence="6" type="ORF">JOH49_007867</name>
</gene>